<accession>A0A1C6RHY8</accession>
<dbReference type="GO" id="GO:0004540">
    <property type="term" value="F:RNA nuclease activity"/>
    <property type="evidence" value="ECO:0007669"/>
    <property type="project" value="InterPro"/>
</dbReference>
<dbReference type="OrthoDB" id="5800376at2"/>
<sequence>MVIRRVTAPRIDFGALRRELGLPETFPDAAQREADAAAAAPPRPSVDRTDIPFVTVDPPTSRDLDQAMHLGRRPGGGFRVRYAIADVTAHVRPGGALEAETWRRGQTVYLPDGNVPLHPHTLSEGAASLLPDVDRVAVVWTVDLDADGDMVDVRLERALVRSRAKLDYAGVQADADAGRLPEPIALLPEIGTLLTARALSRGAINLPLPEQDVEADGDGWRLVLRGPAPMEEHNAQISLLTGMAAADLMLAGRIGLLRTMPPPKPEAVERLRAAAAPLGVHWPDGAGPGEVIAALDPTRPRTAAFVDQAAELMRGAAYTAFDGELPEQPAHGGVAAAYAHVTAPLRRLVDRYATEVCLALHEGREVPDWVRAALPKLPETMAATDRTAGAATRGAIELAEAVLLEHRVGETFDAAVLDVDVPPDGRARPGRPLGGTVALDDPPVRARCVGELPLGERVRVRLVRADPTARQVVFEHP</sequence>
<dbReference type="Pfam" id="PF18614">
    <property type="entry name" value="RNase_II_C_S1"/>
    <property type="match status" value="1"/>
</dbReference>
<proteinExistence type="predicted"/>
<reference evidence="3 4" key="1">
    <citation type="submission" date="2016-06" db="EMBL/GenBank/DDBJ databases">
        <authorList>
            <person name="Kjaerup R.B."/>
            <person name="Dalgaard T.S."/>
            <person name="Juul-Madsen H.R."/>
        </authorList>
    </citation>
    <scope>NUCLEOTIDE SEQUENCE [LARGE SCALE GENOMIC DNA]</scope>
    <source>
        <strain evidence="3 4">DSM 43818</strain>
    </source>
</reference>
<name>A0A1C6RHY8_9ACTN</name>
<dbReference type="SUPFAM" id="SSF50249">
    <property type="entry name" value="Nucleic acid-binding proteins"/>
    <property type="match status" value="1"/>
</dbReference>
<dbReference type="RefSeq" id="WP_091077094.1">
    <property type="nucleotide sequence ID" value="NZ_FMHT01000003.1"/>
</dbReference>
<dbReference type="EMBL" id="FMHT01000003">
    <property type="protein sequence ID" value="SCL16612.1"/>
    <property type="molecule type" value="Genomic_DNA"/>
</dbReference>
<dbReference type="AlphaFoldDB" id="A0A1C6RHY8"/>
<dbReference type="PANTHER" id="PTHR23355">
    <property type="entry name" value="RIBONUCLEASE"/>
    <property type="match status" value="1"/>
</dbReference>
<dbReference type="Proteomes" id="UP000199699">
    <property type="component" value="Unassembled WGS sequence"/>
</dbReference>
<dbReference type="InterPro" id="IPR001900">
    <property type="entry name" value="RNase_II/R"/>
</dbReference>
<protein>
    <submittedName>
        <fullName evidence="3">Exoribonuclease R</fullName>
    </submittedName>
</protein>
<feature type="region of interest" description="Disordered" evidence="1">
    <location>
        <begin position="31"/>
        <end position="53"/>
    </location>
</feature>
<keyword evidence="4" id="KW-1185">Reference proteome</keyword>
<evidence type="ECO:0000313" key="3">
    <source>
        <dbReference type="EMBL" id="SCL16612.1"/>
    </source>
</evidence>
<dbReference type="PANTHER" id="PTHR23355:SF9">
    <property type="entry name" value="DIS3-LIKE EXONUCLEASE 2"/>
    <property type="match status" value="1"/>
</dbReference>
<evidence type="ECO:0000313" key="4">
    <source>
        <dbReference type="Proteomes" id="UP000199699"/>
    </source>
</evidence>
<evidence type="ECO:0000259" key="2">
    <source>
        <dbReference type="SMART" id="SM00955"/>
    </source>
</evidence>
<organism evidence="3 4">
    <name type="scientific">Micromonospora nigra</name>
    <dbReference type="NCBI Taxonomy" id="145857"/>
    <lineage>
        <taxon>Bacteria</taxon>
        <taxon>Bacillati</taxon>
        <taxon>Actinomycetota</taxon>
        <taxon>Actinomycetes</taxon>
        <taxon>Micromonosporales</taxon>
        <taxon>Micromonosporaceae</taxon>
        <taxon>Micromonospora</taxon>
    </lineage>
</organism>
<gene>
    <name evidence="3" type="ORF">GA0070616_1064</name>
</gene>
<dbReference type="Pfam" id="PF00773">
    <property type="entry name" value="RNB"/>
    <property type="match status" value="1"/>
</dbReference>
<dbReference type="InterPro" id="IPR050180">
    <property type="entry name" value="RNR_Ribonuclease"/>
</dbReference>
<dbReference type="GO" id="GO:0003723">
    <property type="term" value="F:RNA binding"/>
    <property type="evidence" value="ECO:0007669"/>
    <property type="project" value="InterPro"/>
</dbReference>
<dbReference type="SMART" id="SM00955">
    <property type="entry name" value="RNB"/>
    <property type="match status" value="1"/>
</dbReference>
<evidence type="ECO:0000256" key="1">
    <source>
        <dbReference type="SAM" id="MobiDB-lite"/>
    </source>
</evidence>
<dbReference type="InterPro" id="IPR012340">
    <property type="entry name" value="NA-bd_OB-fold"/>
</dbReference>
<dbReference type="InterPro" id="IPR040596">
    <property type="entry name" value="RNase_II_C_S1"/>
</dbReference>
<dbReference type="STRING" id="145857.GA0070616_1064"/>
<feature type="domain" description="RNB" evidence="2">
    <location>
        <begin position="45"/>
        <end position="363"/>
    </location>
</feature>
<dbReference type="GO" id="GO:0006402">
    <property type="term" value="P:mRNA catabolic process"/>
    <property type="evidence" value="ECO:0007669"/>
    <property type="project" value="TreeGrafter"/>
</dbReference>